<organism evidence="1 2">
    <name type="scientific">Streptomyces mirabilis</name>
    <dbReference type="NCBI Taxonomy" id="68239"/>
    <lineage>
        <taxon>Bacteria</taxon>
        <taxon>Bacillati</taxon>
        <taxon>Actinomycetota</taxon>
        <taxon>Actinomycetes</taxon>
        <taxon>Kitasatosporales</taxon>
        <taxon>Streptomycetaceae</taxon>
        <taxon>Streptomyces</taxon>
    </lineage>
</organism>
<evidence type="ECO:0000313" key="2">
    <source>
        <dbReference type="Proteomes" id="UP000181942"/>
    </source>
</evidence>
<dbReference type="EMBL" id="FONR01000006">
    <property type="protein sequence ID" value="SFF38805.1"/>
    <property type="molecule type" value="Genomic_DNA"/>
</dbReference>
<dbReference type="Proteomes" id="UP000181942">
    <property type="component" value="Unassembled WGS sequence"/>
</dbReference>
<accession>A0A1I2I982</accession>
<evidence type="ECO:0000313" key="1">
    <source>
        <dbReference type="EMBL" id="SFF38805.1"/>
    </source>
</evidence>
<name>A0A1I2I982_9ACTN</name>
<proteinExistence type="predicted"/>
<sequence length="93" mass="10688">MCTPYRICRPGHVGLIPWGFGQNECEYHWLANGKRADEWLIVTRGRGYRAWRQLDMSTPEFICRVVADPEFEPFSIAALVPEPFFTPAPGITF</sequence>
<dbReference type="AlphaFoldDB" id="A0A1I2I982"/>
<gene>
    <name evidence="1" type="ORF">SAMN02787118_10686</name>
</gene>
<protein>
    <submittedName>
        <fullName evidence="1">Uncharacterized protein</fullName>
    </submittedName>
</protein>
<reference evidence="1 2" key="1">
    <citation type="submission" date="2016-10" db="EMBL/GenBank/DDBJ databases">
        <authorList>
            <person name="de Groot N.N."/>
        </authorList>
    </citation>
    <scope>NUCLEOTIDE SEQUENCE [LARGE SCALE GENOMIC DNA]</scope>
    <source>
        <strain evidence="1 2">OK461</strain>
    </source>
</reference>